<evidence type="ECO:0000313" key="2">
    <source>
        <dbReference type="EMBL" id="EUA90423.1"/>
    </source>
</evidence>
<dbReference type="EMBL" id="JAOL01000105">
    <property type="protein sequence ID" value="EUA90423.1"/>
    <property type="molecule type" value="Genomic_DNA"/>
</dbReference>
<keyword evidence="3" id="KW-1185">Reference proteome</keyword>
<dbReference type="Pfam" id="PF07510">
    <property type="entry name" value="GmrSD_C"/>
    <property type="match status" value="1"/>
</dbReference>
<dbReference type="Proteomes" id="UP000020681">
    <property type="component" value="Unassembled WGS sequence"/>
</dbReference>
<dbReference type="PANTHER" id="PTHR24094">
    <property type="entry name" value="SECRETED PROTEIN"/>
    <property type="match status" value="1"/>
</dbReference>
<name>A0ABP3AGS1_MYCUL</name>
<feature type="domain" description="GmrSD restriction endonucleases C-terminal" evidence="1">
    <location>
        <begin position="6"/>
        <end position="78"/>
    </location>
</feature>
<reference evidence="2 3" key="1">
    <citation type="submission" date="2014-01" db="EMBL/GenBank/DDBJ databases">
        <authorList>
            <person name="Dobos K."/>
            <person name="Lenaerts A."/>
            <person name="Ordway D."/>
            <person name="DeGroote M.A."/>
            <person name="Parker T."/>
            <person name="Sizemore C."/>
            <person name="Tallon L.J."/>
            <person name="Sadzewicz L.K."/>
            <person name="Sengamalay N."/>
            <person name="Fraser C.M."/>
            <person name="Hine E."/>
            <person name="Shefchek K.A."/>
            <person name="Das S.P."/>
            <person name="Tettelin H."/>
        </authorList>
    </citation>
    <scope>NUCLEOTIDE SEQUENCE [LARGE SCALE GENOMIC DNA]</scope>
    <source>
        <strain evidence="2 3">Harvey</strain>
    </source>
</reference>
<proteinExistence type="predicted"/>
<gene>
    <name evidence="2" type="ORF">I551_3131</name>
</gene>
<evidence type="ECO:0000313" key="3">
    <source>
        <dbReference type="Proteomes" id="UP000020681"/>
    </source>
</evidence>
<dbReference type="InterPro" id="IPR011089">
    <property type="entry name" value="GmrSD_C"/>
</dbReference>
<organism evidence="2 3">
    <name type="scientific">Mycobacterium ulcerans str. Harvey</name>
    <dbReference type="NCBI Taxonomy" id="1299332"/>
    <lineage>
        <taxon>Bacteria</taxon>
        <taxon>Bacillati</taxon>
        <taxon>Actinomycetota</taxon>
        <taxon>Actinomycetes</taxon>
        <taxon>Mycobacteriales</taxon>
        <taxon>Mycobacteriaceae</taxon>
        <taxon>Mycobacterium</taxon>
        <taxon>Mycobacterium ulcerans group</taxon>
    </lineage>
</organism>
<comment type="caution">
    <text evidence="2">The sequence shown here is derived from an EMBL/GenBank/DDBJ whole genome shotgun (WGS) entry which is preliminary data.</text>
</comment>
<evidence type="ECO:0000259" key="1">
    <source>
        <dbReference type="Pfam" id="PF07510"/>
    </source>
</evidence>
<dbReference type="PANTHER" id="PTHR24094:SF15">
    <property type="entry name" value="AMP-DEPENDENT SYNTHETASE_LIGASE DOMAIN-CONTAINING PROTEIN-RELATED"/>
    <property type="match status" value="1"/>
</dbReference>
<protein>
    <recommendedName>
        <fullName evidence="1">GmrSD restriction endonucleases C-terminal domain-containing protein</fullName>
    </recommendedName>
</protein>
<accession>A0ABP3AGS1</accession>
<sequence length="78" mass="8562">MVTKRCPNAVATGTLHDPYTNTIVVFQRGARVGQSMQIDHIVPLSYAWDMGASDWPAARRLRFANDPANLLAVQGHAN</sequence>